<reference evidence="4 5" key="1">
    <citation type="submission" date="2022-03" db="EMBL/GenBank/DDBJ databases">
        <title>Complete genome analysis of Roseomonas KG 17.1 : a prolific producer of plant growth promoters.</title>
        <authorList>
            <person name="Saadouli I."/>
            <person name="Najjari A."/>
            <person name="Mosbah A."/>
            <person name="Ouzari H.I."/>
        </authorList>
    </citation>
    <scope>NUCLEOTIDE SEQUENCE [LARGE SCALE GENOMIC DNA]</scope>
    <source>
        <strain evidence="4 5">KG17-1</strain>
    </source>
</reference>
<keyword evidence="5" id="KW-1185">Reference proteome</keyword>
<accession>A0ABS9W2M0</accession>
<dbReference type="PANTHER" id="PTHR11579:SF18">
    <property type="entry name" value="PROTEIN-L-ISOASPARTATE O-METHYLTRANSFERASE"/>
    <property type="match status" value="1"/>
</dbReference>
<gene>
    <name evidence="4" type="ORF">MON41_07110</name>
</gene>
<proteinExistence type="inferred from homology"/>
<comment type="similarity">
    <text evidence="1">Belongs to the methyltransferase superfamily. L-isoaspartyl/D-aspartyl protein methyltransferase family.</text>
</comment>
<organism evidence="4 5">
    <name type="scientific">Teichococcus vastitatis</name>
    <dbReference type="NCBI Taxonomy" id="2307076"/>
    <lineage>
        <taxon>Bacteria</taxon>
        <taxon>Pseudomonadati</taxon>
        <taxon>Pseudomonadota</taxon>
        <taxon>Alphaproteobacteria</taxon>
        <taxon>Acetobacterales</taxon>
        <taxon>Roseomonadaceae</taxon>
        <taxon>Roseomonas</taxon>
    </lineage>
</organism>
<protein>
    <recommendedName>
        <fullName evidence="2">Protein-L-isoaspartate O-methyltransferase</fullName>
    </recommendedName>
    <alternativeName>
        <fullName evidence="3">Protein L-isoaspartyl methyltransferase</fullName>
    </alternativeName>
</protein>
<dbReference type="InterPro" id="IPR029063">
    <property type="entry name" value="SAM-dependent_MTases_sf"/>
</dbReference>
<dbReference type="RefSeq" id="WP_238384330.1">
    <property type="nucleotide sequence ID" value="NZ_JALBUU010000004.1"/>
</dbReference>
<dbReference type="Proteomes" id="UP001201985">
    <property type="component" value="Unassembled WGS sequence"/>
</dbReference>
<evidence type="ECO:0000256" key="3">
    <source>
        <dbReference type="ARBA" id="ARBA00030757"/>
    </source>
</evidence>
<dbReference type="PANTHER" id="PTHR11579">
    <property type="entry name" value="PROTEIN-L-ISOASPARTATE O-METHYLTRANSFERASE"/>
    <property type="match status" value="1"/>
</dbReference>
<evidence type="ECO:0000313" key="5">
    <source>
        <dbReference type="Proteomes" id="UP001201985"/>
    </source>
</evidence>
<name>A0ABS9W2M0_9PROT</name>
<dbReference type="EMBL" id="JALBUU010000004">
    <property type="protein sequence ID" value="MCI0753528.1"/>
    <property type="molecule type" value="Genomic_DNA"/>
</dbReference>
<comment type="caution">
    <text evidence="4">The sequence shown here is derived from an EMBL/GenBank/DDBJ whole genome shotgun (WGS) entry which is preliminary data.</text>
</comment>
<evidence type="ECO:0000256" key="1">
    <source>
        <dbReference type="ARBA" id="ARBA00005369"/>
    </source>
</evidence>
<evidence type="ECO:0000256" key="2">
    <source>
        <dbReference type="ARBA" id="ARBA00013346"/>
    </source>
</evidence>
<sequence>MAGLLPGPISGARVGVSVPGETEGRQAMDFAAARKWMVDGQLRPNKVTDPRILSAMLDLPRHRFVPADMVARAYADEDTPLGEGRVLLQPMMIARLLQLAELRTGDSVLLVGAGTGYGAAALARMGGRVTALESSPTLSAVAREVMGEVSLAPGHVQWVEGPLAAGHPAGAPYDLIMIQGEVPTIPPALTEQLAEGGRLVAIRRLPGQVGIAVIGRRVGGVFSAVPAFDCGTVPLPGFAPDSAFTL</sequence>
<dbReference type="InterPro" id="IPR000682">
    <property type="entry name" value="PCMT"/>
</dbReference>
<dbReference type="Gene3D" id="3.40.50.150">
    <property type="entry name" value="Vaccinia Virus protein VP39"/>
    <property type="match status" value="1"/>
</dbReference>
<evidence type="ECO:0000313" key="4">
    <source>
        <dbReference type="EMBL" id="MCI0753528.1"/>
    </source>
</evidence>
<dbReference type="SUPFAM" id="SSF53335">
    <property type="entry name" value="S-adenosyl-L-methionine-dependent methyltransferases"/>
    <property type="match status" value="1"/>
</dbReference>
<dbReference type="Pfam" id="PF01135">
    <property type="entry name" value="PCMT"/>
    <property type="match status" value="1"/>
</dbReference>